<gene>
    <name evidence="3" type="ORF">DFQ05_0196</name>
</gene>
<dbReference type="OrthoDB" id="1158736at2"/>
<feature type="chain" id="PRO_5020610351" description="TonB-dependent receptor-like protein" evidence="2">
    <location>
        <begin position="24"/>
        <end position="271"/>
    </location>
</feature>
<dbReference type="AlphaFoldDB" id="A0A4R1KU09"/>
<evidence type="ECO:0008006" key="5">
    <source>
        <dbReference type="Google" id="ProtNLM"/>
    </source>
</evidence>
<dbReference type="PROSITE" id="PS52016">
    <property type="entry name" value="TONB_DEPENDENT_REC_3"/>
    <property type="match status" value="1"/>
</dbReference>
<dbReference type="InterPro" id="IPR039426">
    <property type="entry name" value="TonB-dep_rcpt-like"/>
</dbReference>
<sequence length="271" mass="30369">MKSNKTVKTFALAFLFSSSFLFLSTINAQSKSSYETNVEVTIDKDTTDDDFIGIQEMLKDHDIEANFDNIQRNENGEITGISITLSTVTGQQTSTSLSSNMPISPMEFGSKNGNLFVGRNRDGLNMFALFNNNNFSVPFDTDSIFGSRMNMFKMDDFFNNSDMFFFNGDSMDMDSLRKKLLNSFKFGSNPSSRNFSFLTDENKQSSRFRFVDDPNKETVIVIDGKVSDFKTLDQLAKEDKLSDVDVLKPSTAISIYGNKAKDGAIIATTKE</sequence>
<name>A0A4R1KU09_9FLAO</name>
<evidence type="ECO:0000256" key="1">
    <source>
        <dbReference type="PROSITE-ProRule" id="PRU01360"/>
    </source>
</evidence>
<keyword evidence="1" id="KW-1134">Transmembrane beta strand</keyword>
<comment type="caution">
    <text evidence="3">The sequence shown here is derived from an EMBL/GenBank/DDBJ whole genome shotgun (WGS) entry which is preliminary data.</text>
</comment>
<proteinExistence type="inferred from homology"/>
<reference evidence="3 4" key="1">
    <citation type="journal article" date="2015" name="Stand. Genomic Sci.">
        <title>Genomic Encyclopedia of Bacterial and Archaeal Type Strains, Phase III: the genomes of soil and plant-associated and newly described type strains.</title>
        <authorList>
            <person name="Whitman W.B."/>
            <person name="Woyke T."/>
            <person name="Klenk H.P."/>
            <person name="Zhou Y."/>
            <person name="Lilburn T.G."/>
            <person name="Beck B.J."/>
            <person name="De Vos P."/>
            <person name="Vandamme P."/>
            <person name="Eisen J.A."/>
            <person name="Garrity G."/>
            <person name="Hugenholtz P."/>
            <person name="Kyrpides N.C."/>
        </authorList>
    </citation>
    <scope>NUCLEOTIDE SEQUENCE [LARGE SCALE GENOMIC DNA]</scope>
    <source>
        <strain evidence="3 4">CECT 8445</strain>
    </source>
</reference>
<keyword evidence="2" id="KW-0732">Signal</keyword>
<keyword evidence="1" id="KW-0998">Cell outer membrane</keyword>
<feature type="signal peptide" evidence="2">
    <location>
        <begin position="1"/>
        <end position="23"/>
    </location>
</feature>
<dbReference type="RefSeq" id="WP_132702659.1">
    <property type="nucleotide sequence ID" value="NZ_SMGI01000001.1"/>
</dbReference>
<dbReference type="EMBL" id="SMGI01000001">
    <property type="protein sequence ID" value="TCK68686.1"/>
    <property type="molecule type" value="Genomic_DNA"/>
</dbReference>
<dbReference type="Proteomes" id="UP000295714">
    <property type="component" value="Unassembled WGS sequence"/>
</dbReference>
<evidence type="ECO:0000313" key="4">
    <source>
        <dbReference type="Proteomes" id="UP000295714"/>
    </source>
</evidence>
<comment type="subcellular location">
    <subcellularLocation>
        <location evidence="1">Cell outer membrane</location>
        <topology evidence="1">Multi-pass membrane protein</topology>
    </subcellularLocation>
</comment>
<organism evidence="3 4">
    <name type="scientific">Winogradskyella wandonensis</name>
    <dbReference type="NCBI Taxonomy" id="1442586"/>
    <lineage>
        <taxon>Bacteria</taxon>
        <taxon>Pseudomonadati</taxon>
        <taxon>Bacteroidota</taxon>
        <taxon>Flavobacteriia</taxon>
        <taxon>Flavobacteriales</taxon>
        <taxon>Flavobacteriaceae</taxon>
        <taxon>Winogradskyella</taxon>
    </lineage>
</organism>
<comment type="similarity">
    <text evidence="1">Belongs to the TonB-dependent receptor family.</text>
</comment>
<keyword evidence="1" id="KW-0812">Transmembrane</keyword>
<evidence type="ECO:0000313" key="3">
    <source>
        <dbReference type="EMBL" id="TCK68686.1"/>
    </source>
</evidence>
<keyword evidence="4" id="KW-1185">Reference proteome</keyword>
<keyword evidence="1" id="KW-0472">Membrane</keyword>
<protein>
    <recommendedName>
        <fullName evidence="5">TonB-dependent receptor-like protein</fullName>
    </recommendedName>
</protein>
<accession>A0A4R1KU09</accession>
<evidence type="ECO:0000256" key="2">
    <source>
        <dbReference type="SAM" id="SignalP"/>
    </source>
</evidence>
<dbReference type="GO" id="GO:0009279">
    <property type="term" value="C:cell outer membrane"/>
    <property type="evidence" value="ECO:0007669"/>
    <property type="project" value="UniProtKB-SubCell"/>
</dbReference>
<keyword evidence="1" id="KW-0813">Transport</keyword>